<feature type="transmembrane region" description="Helical" evidence="1">
    <location>
        <begin position="220"/>
        <end position="241"/>
    </location>
</feature>
<dbReference type="AlphaFoldDB" id="A0A542ZF82"/>
<evidence type="ECO:0000256" key="1">
    <source>
        <dbReference type="SAM" id="Phobius"/>
    </source>
</evidence>
<keyword evidence="1" id="KW-0812">Transmembrane</keyword>
<feature type="transmembrane region" description="Helical" evidence="1">
    <location>
        <begin position="72"/>
        <end position="96"/>
    </location>
</feature>
<keyword evidence="1" id="KW-0472">Membrane</keyword>
<feature type="transmembrane region" description="Helical" evidence="1">
    <location>
        <begin position="40"/>
        <end position="60"/>
    </location>
</feature>
<dbReference type="OrthoDB" id="5242366at2"/>
<keyword evidence="3" id="KW-1185">Reference proteome</keyword>
<dbReference type="PANTHER" id="PTHR37305:SF1">
    <property type="entry name" value="MEMBRANE PROTEIN"/>
    <property type="match status" value="1"/>
</dbReference>
<dbReference type="Proteomes" id="UP000319514">
    <property type="component" value="Unassembled WGS sequence"/>
</dbReference>
<name>A0A542ZF82_9MICO</name>
<feature type="transmembrane region" description="Helical" evidence="1">
    <location>
        <begin position="304"/>
        <end position="328"/>
    </location>
</feature>
<organism evidence="2 3">
    <name type="scientific">Oryzihumus leptocrescens</name>
    <dbReference type="NCBI Taxonomy" id="297536"/>
    <lineage>
        <taxon>Bacteria</taxon>
        <taxon>Bacillati</taxon>
        <taxon>Actinomycetota</taxon>
        <taxon>Actinomycetes</taxon>
        <taxon>Micrococcales</taxon>
        <taxon>Intrasporangiaceae</taxon>
        <taxon>Oryzihumus</taxon>
    </lineage>
</organism>
<evidence type="ECO:0000313" key="2">
    <source>
        <dbReference type="EMBL" id="TQL58939.1"/>
    </source>
</evidence>
<gene>
    <name evidence="2" type="ORF">FB474_0282</name>
</gene>
<feature type="transmembrane region" description="Helical" evidence="1">
    <location>
        <begin position="182"/>
        <end position="208"/>
    </location>
</feature>
<dbReference type="EMBL" id="VFOQ01000001">
    <property type="protein sequence ID" value="TQL58939.1"/>
    <property type="molecule type" value="Genomic_DNA"/>
</dbReference>
<dbReference type="RefSeq" id="WP_141787019.1">
    <property type="nucleotide sequence ID" value="NZ_BAAAKX010000003.1"/>
</dbReference>
<feature type="transmembrane region" description="Helical" evidence="1">
    <location>
        <begin position="262"/>
        <end position="284"/>
    </location>
</feature>
<reference evidence="2 3" key="1">
    <citation type="submission" date="2019-06" db="EMBL/GenBank/DDBJ databases">
        <title>Sequencing the genomes of 1000 actinobacteria strains.</title>
        <authorList>
            <person name="Klenk H.-P."/>
        </authorList>
    </citation>
    <scope>NUCLEOTIDE SEQUENCE [LARGE SCALE GENOMIC DNA]</scope>
    <source>
        <strain evidence="2 3">DSM 18082</strain>
    </source>
</reference>
<comment type="caution">
    <text evidence="2">The sequence shown here is derived from an EMBL/GenBank/DDBJ whole genome shotgun (WGS) entry which is preliminary data.</text>
</comment>
<accession>A0A542ZF82</accession>
<sequence length="460" mass="47912">MSTTTVERPAPALPAAPLEARPAGLVPSVLFELSKLFAQWRIRIVLGACWVAPAAFIVAASGQSSLPSDTVFGRWMFATGWAGSLVLLSFACSWVLPLLTSLVAGDVFAAEDRLGTWRHLVMAVRSPRRIFVAKALASSVVILLMQLGLAASSIGGGIAVVGDRELVGLDGRLIGTGQSARLVLLSWACVALTSLAFAAVGLLGSVVLGRSPMGLLMPALLAFLLQAAQLLPMPAAVRLALPSQGFVAWRGLFTGPAESQPLLIGLMVSLAWTIVATTLAYVIFVRRDFTDLASDGSAPRTVLVAALPVVALAAVSIAGVAVAMPAIGSGIDKGKVERSLATSFAHLYRLQSRELHRTEIPEKQLGASASCHRAGSAGDDEGPGNDWRCAVSWQIPGAVAVGTALYQVDVAADGRYVADGDGPKEVNGYFTVRTPNGDAANPLWQVDGLLDLSSRSSSKG</sequence>
<evidence type="ECO:0000313" key="3">
    <source>
        <dbReference type="Proteomes" id="UP000319514"/>
    </source>
</evidence>
<keyword evidence="1" id="KW-1133">Transmembrane helix</keyword>
<protein>
    <submittedName>
        <fullName evidence="2">ABC-2 type transport system permease protein</fullName>
    </submittedName>
</protein>
<feature type="transmembrane region" description="Helical" evidence="1">
    <location>
        <begin position="135"/>
        <end position="161"/>
    </location>
</feature>
<dbReference type="PANTHER" id="PTHR37305">
    <property type="entry name" value="INTEGRAL MEMBRANE PROTEIN-RELATED"/>
    <property type="match status" value="1"/>
</dbReference>
<proteinExistence type="predicted"/>